<dbReference type="GO" id="GO:0005634">
    <property type="term" value="C:nucleus"/>
    <property type="evidence" value="ECO:0007669"/>
    <property type="project" value="TreeGrafter"/>
</dbReference>
<name>A0A426XAY4_ENSVE</name>
<dbReference type="Proteomes" id="UP000287651">
    <property type="component" value="Unassembled WGS sequence"/>
</dbReference>
<dbReference type="GO" id="GO:0008360">
    <property type="term" value="P:regulation of cell shape"/>
    <property type="evidence" value="ECO:0007669"/>
    <property type="project" value="TreeGrafter"/>
</dbReference>
<dbReference type="PANTHER" id="PTHR16266">
    <property type="entry name" value="WD REPEAT DOMAIN 9"/>
    <property type="match status" value="1"/>
</dbReference>
<dbReference type="GO" id="GO:0007010">
    <property type="term" value="P:cytoskeleton organization"/>
    <property type="evidence" value="ECO:0007669"/>
    <property type="project" value="TreeGrafter"/>
</dbReference>
<dbReference type="Pfam" id="PF25437">
    <property type="entry name" value="BRWD1_N"/>
    <property type="match status" value="1"/>
</dbReference>
<dbReference type="PANTHER" id="PTHR16266:SF17">
    <property type="entry name" value="BRWD3"/>
    <property type="match status" value="1"/>
</dbReference>
<accession>A0A426XAY4</accession>
<dbReference type="InterPro" id="IPR052060">
    <property type="entry name" value="Bromo_WD_repeat"/>
</dbReference>
<feature type="domain" description="BRWD/PHIP N-terminal" evidence="1">
    <location>
        <begin position="101"/>
        <end position="195"/>
    </location>
</feature>
<dbReference type="EMBL" id="AMZH03023325">
    <property type="protein sequence ID" value="RRT36637.1"/>
    <property type="molecule type" value="Genomic_DNA"/>
</dbReference>
<gene>
    <name evidence="2" type="ORF">B296_00053157</name>
</gene>
<evidence type="ECO:0000313" key="3">
    <source>
        <dbReference type="Proteomes" id="UP000287651"/>
    </source>
</evidence>
<reference evidence="2 3" key="1">
    <citation type="journal article" date="2014" name="Agronomy (Basel)">
        <title>A Draft Genome Sequence for Ensete ventricosum, the Drought-Tolerant Tree Against Hunger.</title>
        <authorList>
            <person name="Harrison J."/>
            <person name="Moore K.A."/>
            <person name="Paszkiewicz K."/>
            <person name="Jones T."/>
            <person name="Grant M."/>
            <person name="Ambacheew D."/>
            <person name="Muzemil S."/>
            <person name="Studholme D.J."/>
        </authorList>
    </citation>
    <scope>NUCLEOTIDE SEQUENCE [LARGE SCALE GENOMIC DNA]</scope>
</reference>
<feature type="non-terminal residue" evidence="2">
    <location>
        <position position="1"/>
    </location>
</feature>
<comment type="caution">
    <text evidence="2">The sequence shown here is derived from an EMBL/GenBank/DDBJ whole genome shotgun (WGS) entry which is preliminary data.</text>
</comment>
<proteinExistence type="predicted"/>
<dbReference type="AlphaFoldDB" id="A0A426XAY4"/>
<dbReference type="GO" id="GO:0006357">
    <property type="term" value="P:regulation of transcription by RNA polymerase II"/>
    <property type="evidence" value="ECO:0007669"/>
    <property type="project" value="TreeGrafter"/>
</dbReference>
<dbReference type="InterPro" id="IPR057452">
    <property type="entry name" value="BRWD/PHIP_N"/>
</dbReference>
<protein>
    <recommendedName>
        <fullName evidence="1">BRWD/PHIP N-terminal domain-containing protein</fullName>
    </recommendedName>
</protein>
<evidence type="ECO:0000313" key="2">
    <source>
        <dbReference type="EMBL" id="RRT36637.1"/>
    </source>
</evidence>
<organism evidence="2 3">
    <name type="scientific">Ensete ventricosum</name>
    <name type="common">Abyssinian banana</name>
    <name type="synonym">Musa ensete</name>
    <dbReference type="NCBI Taxonomy" id="4639"/>
    <lineage>
        <taxon>Eukaryota</taxon>
        <taxon>Viridiplantae</taxon>
        <taxon>Streptophyta</taxon>
        <taxon>Embryophyta</taxon>
        <taxon>Tracheophyta</taxon>
        <taxon>Spermatophyta</taxon>
        <taxon>Magnoliopsida</taxon>
        <taxon>Liliopsida</taxon>
        <taxon>Zingiberales</taxon>
        <taxon>Musaceae</taxon>
        <taxon>Ensete</taxon>
    </lineage>
</organism>
<evidence type="ECO:0000259" key="1">
    <source>
        <dbReference type="Pfam" id="PF25437"/>
    </source>
</evidence>
<sequence length="234" mass="25984">LAALDRPHRPLNPSPRTYPLPPHLLAQLSWRSLPPFAVRVTPSSVHLVRNGTLKMALSKCKPSGDETSVSMAPLAFSKRALEKVDPVGQKMTSMTSSFLAGADVDIDIREIYFLIMHFLSAGPCKRTYGQFWNELLEHQLLPRRYHAWYSRCSAQSGDEDDDGISLPLCYIKLAERYPQIEKDHLVKLLKQLILNSTHLPGIGRGAPSAADVPTLLGSGSFSLLACMRPFYSSL</sequence>